<keyword evidence="5" id="KW-0560">Oxidoreductase</keyword>
<dbReference type="InterPro" id="IPR016166">
    <property type="entry name" value="FAD-bd_PCMH"/>
</dbReference>
<evidence type="ECO:0000256" key="5">
    <source>
        <dbReference type="ARBA" id="ARBA00023002"/>
    </source>
</evidence>
<organism evidence="8 9">
    <name type="scientific">Aspergillus homomorphus (strain CBS 101889)</name>
    <dbReference type="NCBI Taxonomy" id="1450537"/>
    <lineage>
        <taxon>Eukaryota</taxon>
        <taxon>Fungi</taxon>
        <taxon>Dikarya</taxon>
        <taxon>Ascomycota</taxon>
        <taxon>Pezizomycotina</taxon>
        <taxon>Eurotiomycetes</taxon>
        <taxon>Eurotiomycetidae</taxon>
        <taxon>Eurotiales</taxon>
        <taxon>Aspergillaceae</taxon>
        <taxon>Aspergillus</taxon>
        <taxon>Aspergillus subgen. Circumdati</taxon>
    </lineage>
</organism>
<feature type="domain" description="FAD-binding PCMH-type" evidence="7">
    <location>
        <begin position="73"/>
        <end position="243"/>
    </location>
</feature>
<name>A0A395HKX6_ASPHC</name>
<dbReference type="GO" id="GO:0071949">
    <property type="term" value="F:FAD binding"/>
    <property type="evidence" value="ECO:0007669"/>
    <property type="project" value="InterPro"/>
</dbReference>
<dbReference type="InterPro" id="IPR012951">
    <property type="entry name" value="BBE"/>
</dbReference>
<dbReference type="GO" id="GO:0016491">
    <property type="term" value="F:oxidoreductase activity"/>
    <property type="evidence" value="ECO:0007669"/>
    <property type="project" value="UniProtKB-KW"/>
</dbReference>
<evidence type="ECO:0000256" key="4">
    <source>
        <dbReference type="ARBA" id="ARBA00022827"/>
    </source>
</evidence>
<gene>
    <name evidence="8" type="ORF">BO97DRAFT_399209</name>
</gene>
<dbReference type="Gene3D" id="3.30.465.10">
    <property type="match status" value="1"/>
</dbReference>
<protein>
    <submittedName>
        <fullName evidence="8">FAD-dependent oxygenase</fullName>
    </submittedName>
</protein>
<dbReference type="InterPro" id="IPR016169">
    <property type="entry name" value="FAD-bd_PCMH_sub2"/>
</dbReference>
<dbReference type="SUPFAM" id="SSF56176">
    <property type="entry name" value="FAD-binding/transporter-associated domain-like"/>
    <property type="match status" value="1"/>
</dbReference>
<dbReference type="Gene3D" id="3.40.462.20">
    <property type="match status" value="1"/>
</dbReference>
<evidence type="ECO:0000256" key="2">
    <source>
        <dbReference type="ARBA" id="ARBA00005466"/>
    </source>
</evidence>
<dbReference type="InterPro" id="IPR050416">
    <property type="entry name" value="FAD-linked_Oxidoreductase"/>
</dbReference>
<dbReference type="GeneID" id="37198518"/>
<dbReference type="RefSeq" id="XP_025547019.1">
    <property type="nucleotide sequence ID" value="XM_025694229.1"/>
</dbReference>
<dbReference type="VEuPathDB" id="FungiDB:BO97DRAFT_399209"/>
<dbReference type="Pfam" id="PF08031">
    <property type="entry name" value="BBE"/>
    <property type="match status" value="1"/>
</dbReference>
<feature type="chain" id="PRO_5017294227" evidence="6">
    <location>
        <begin position="21"/>
        <end position="508"/>
    </location>
</feature>
<evidence type="ECO:0000256" key="1">
    <source>
        <dbReference type="ARBA" id="ARBA00001974"/>
    </source>
</evidence>
<dbReference type="STRING" id="1450537.A0A395HKX6"/>
<proteinExistence type="inferred from homology"/>
<evidence type="ECO:0000313" key="8">
    <source>
        <dbReference type="EMBL" id="RAL07865.1"/>
    </source>
</evidence>
<evidence type="ECO:0000256" key="6">
    <source>
        <dbReference type="SAM" id="SignalP"/>
    </source>
</evidence>
<sequence>MYRFKLELVTAIATWALAAACHQLPRASDGSEGSCHQGDADFKALGAKLSSNAQVYCPGSSGFKDATTRWSVLEEPQVNIVFVPGTENDVAEIVQYANKKDLPFLTYNGVHGALTSLGKMDHGIAIYMGQLSSVQVAADGQTATFGGGTMSKLVTDELWAAGKQTVTGTCECVSLLGPALGGGHGWLQGHHGLVSDQFVSMNIVLADGTLTTIDETSDLWWAVKGAGHNFGIVTSLTSKIYDIEHSDWAIETIIFSGDKVEEVYQATNDYLLKNGTQPAGVINWSYWMNNAEADPSNPVIVFYIIQEGVTAVDTAYTAPFHNIGPISVTAESGTYKDLAAWTSIATSSPPCQKMGMANPRFPIYLETYDVAAQKQAWDVYANAIRGSSAFNNSIFMFEGYSVGGVHSIDASTSAFAFRSENLLAAPLINYFPDGAELDQKAASLGQELRNILFKASGRDHIRAYVNYAYGDETPQQLYGSEDWRQQRLQELKKTYDPSGKFSFYAPVA</sequence>
<dbReference type="InterPro" id="IPR016167">
    <property type="entry name" value="FAD-bd_PCMH_sub1"/>
</dbReference>
<dbReference type="PROSITE" id="PS51387">
    <property type="entry name" value="FAD_PCMH"/>
    <property type="match status" value="1"/>
</dbReference>
<evidence type="ECO:0000256" key="3">
    <source>
        <dbReference type="ARBA" id="ARBA00022630"/>
    </source>
</evidence>
<dbReference type="InterPro" id="IPR006094">
    <property type="entry name" value="Oxid_FAD_bind_N"/>
</dbReference>
<keyword evidence="4" id="KW-0274">FAD</keyword>
<dbReference type="Gene3D" id="3.30.43.10">
    <property type="entry name" value="Uridine Diphospho-n-acetylenolpyruvylglucosamine Reductase, domain 2"/>
    <property type="match status" value="1"/>
</dbReference>
<dbReference type="PANTHER" id="PTHR42973:SF9">
    <property type="entry name" value="FAD-BINDING PCMH-TYPE DOMAIN-CONTAINING PROTEIN-RELATED"/>
    <property type="match status" value="1"/>
</dbReference>
<keyword evidence="9" id="KW-1185">Reference proteome</keyword>
<dbReference type="Pfam" id="PF01565">
    <property type="entry name" value="FAD_binding_4"/>
    <property type="match status" value="1"/>
</dbReference>
<comment type="cofactor">
    <cofactor evidence="1">
        <name>FAD</name>
        <dbReference type="ChEBI" id="CHEBI:57692"/>
    </cofactor>
</comment>
<comment type="similarity">
    <text evidence="2">Belongs to the oxygen-dependent FAD-linked oxidoreductase family.</text>
</comment>
<dbReference type="PANTHER" id="PTHR42973">
    <property type="entry name" value="BINDING OXIDOREDUCTASE, PUTATIVE (AFU_ORTHOLOGUE AFUA_1G17690)-RELATED"/>
    <property type="match status" value="1"/>
</dbReference>
<dbReference type="Proteomes" id="UP000248961">
    <property type="component" value="Unassembled WGS sequence"/>
</dbReference>
<dbReference type="PROSITE" id="PS51257">
    <property type="entry name" value="PROKAR_LIPOPROTEIN"/>
    <property type="match status" value="1"/>
</dbReference>
<feature type="signal peptide" evidence="6">
    <location>
        <begin position="1"/>
        <end position="20"/>
    </location>
</feature>
<accession>A0A395HKX6</accession>
<reference evidence="8 9" key="1">
    <citation type="submission" date="2018-02" db="EMBL/GenBank/DDBJ databases">
        <title>The genomes of Aspergillus section Nigri reveals drivers in fungal speciation.</title>
        <authorList>
            <consortium name="DOE Joint Genome Institute"/>
            <person name="Vesth T.C."/>
            <person name="Nybo J."/>
            <person name="Theobald S."/>
            <person name="Brandl J."/>
            <person name="Frisvad J.C."/>
            <person name="Nielsen K.F."/>
            <person name="Lyhne E.K."/>
            <person name="Kogle M.E."/>
            <person name="Kuo A."/>
            <person name="Riley R."/>
            <person name="Clum A."/>
            <person name="Nolan M."/>
            <person name="Lipzen A."/>
            <person name="Salamov A."/>
            <person name="Henrissat B."/>
            <person name="Wiebenga A."/>
            <person name="De vries R.P."/>
            <person name="Grigoriev I.V."/>
            <person name="Mortensen U.H."/>
            <person name="Andersen M.R."/>
            <person name="Baker S.E."/>
        </authorList>
    </citation>
    <scope>NUCLEOTIDE SEQUENCE [LARGE SCALE GENOMIC DNA]</scope>
    <source>
        <strain evidence="8 9">CBS 101889</strain>
    </source>
</reference>
<dbReference type="AlphaFoldDB" id="A0A395HKX6"/>
<evidence type="ECO:0000313" key="9">
    <source>
        <dbReference type="Proteomes" id="UP000248961"/>
    </source>
</evidence>
<keyword evidence="6" id="KW-0732">Signal</keyword>
<dbReference type="OrthoDB" id="9996127at2759"/>
<evidence type="ECO:0000259" key="7">
    <source>
        <dbReference type="PROSITE" id="PS51387"/>
    </source>
</evidence>
<dbReference type="EMBL" id="KZ824323">
    <property type="protein sequence ID" value="RAL07865.1"/>
    <property type="molecule type" value="Genomic_DNA"/>
</dbReference>
<keyword evidence="3" id="KW-0285">Flavoprotein</keyword>
<dbReference type="InterPro" id="IPR036318">
    <property type="entry name" value="FAD-bd_PCMH-like_sf"/>
</dbReference>